<feature type="transmembrane region" description="Helical" evidence="2">
    <location>
        <begin position="29"/>
        <end position="52"/>
    </location>
</feature>
<comment type="caution">
    <text evidence="3">The sequence shown here is derived from an EMBL/GenBank/DDBJ whole genome shotgun (WGS) entry which is preliminary data.</text>
</comment>
<evidence type="ECO:0000256" key="2">
    <source>
        <dbReference type="SAM" id="Phobius"/>
    </source>
</evidence>
<organism evidence="3 4">
    <name type="scientific">Cohnella fermenti</name>
    <dbReference type="NCBI Taxonomy" id="2565925"/>
    <lineage>
        <taxon>Bacteria</taxon>
        <taxon>Bacillati</taxon>
        <taxon>Bacillota</taxon>
        <taxon>Bacilli</taxon>
        <taxon>Bacillales</taxon>
        <taxon>Paenibacillaceae</taxon>
        <taxon>Cohnella</taxon>
    </lineage>
</organism>
<feature type="transmembrane region" description="Helical" evidence="2">
    <location>
        <begin position="142"/>
        <end position="162"/>
    </location>
</feature>
<proteinExistence type="predicted"/>
<keyword evidence="4" id="KW-1185">Reference proteome</keyword>
<dbReference type="OrthoDB" id="2509688at2"/>
<reference evidence="3 4" key="1">
    <citation type="submission" date="2019-04" db="EMBL/GenBank/DDBJ databases">
        <title>Cohnella sp. nov. isolated from preserved vegetables.</title>
        <authorList>
            <person name="Lin S.-Y."/>
            <person name="Hung M.-H."/>
            <person name="Young C.-C."/>
        </authorList>
    </citation>
    <scope>NUCLEOTIDE SEQUENCE [LARGE SCALE GENOMIC DNA]</scope>
    <source>
        <strain evidence="3 4">CC-MHH1044</strain>
    </source>
</reference>
<feature type="compositionally biased region" description="Basic and acidic residues" evidence="1">
    <location>
        <begin position="11"/>
        <end position="20"/>
    </location>
</feature>
<dbReference type="EMBL" id="SSOB01000051">
    <property type="protein sequence ID" value="THF73660.1"/>
    <property type="molecule type" value="Genomic_DNA"/>
</dbReference>
<feature type="transmembrane region" description="Helical" evidence="2">
    <location>
        <begin position="82"/>
        <end position="101"/>
    </location>
</feature>
<feature type="transmembrane region" description="Helical" evidence="2">
    <location>
        <begin position="404"/>
        <end position="431"/>
    </location>
</feature>
<feature type="transmembrane region" description="Helical" evidence="2">
    <location>
        <begin position="225"/>
        <end position="254"/>
    </location>
</feature>
<evidence type="ECO:0000313" key="4">
    <source>
        <dbReference type="Proteomes" id="UP000310636"/>
    </source>
</evidence>
<dbReference type="GO" id="GO:0016874">
    <property type="term" value="F:ligase activity"/>
    <property type="evidence" value="ECO:0007669"/>
    <property type="project" value="UniProtKB-KW"/>
</dbReference>
<keyword evidence="2" id="KW-0472">Membrane</keyword>
<feature type="region of interest" description="Disordered" evidence="1">
    <location>
        <begin position="1"/>
        <end position="20"/>
    </location>
</feature>
<accession>A0A4S4BGR8</accession>
<sequence>MQTGKGAGLAGEERTAGGKRSLRSDPIRTMIVALFLFSLAVITYDSLPYIPFSVYRPLAMFPMFAASALLLFTDFRFRKGDVLLTLFAAYSIGHSLLVSVWEGGTGGSLKHSLTLLFGLSMYRVSVYIAQEAKDDPALRKRIAVSLLIGMGPPLLAGLLQTADAYLLRSGVSRTITGLFSEKVYKGRIQMLSGEPSWAGIHLLSCGLLLLYLYKEGYRRLTRIPLIGCALLLVLSFSAYAYSVLLTALLVYVLIANKYRGRMLLALGAIAALIGVGVPFLLETLKVSGYFTDRFQFDFAHLLKADNSFFIRVVFPAIGFIEFGQHPIFGVGGGFYYKGFADLLLKHFEYGMKFSEVRNLVLDHPEMATSRNLWAKVFAEEGLIGASLFLGFMAAALRSARGRPYALFAFALCVSLVMNFDSYSFVNFWLLIGWIRGGFFEERPAAPQAQGAGAWEKAREKEWRRIA</sequence>
<gene>
    <name evidence="3" type="ORF">E6C55_28135</name>
</gene>
<feature type="transmembrane region" description="Helical" evidence="2">
    <location>
        <begin position="58"/>
        <end position="75"/>
    </location>
</feature>
<dbReference type="PANTHER" id="PTHR37422">
    <property type="entry name" value="TEICHURONIC ACID BIOSYNTHESIS PROTEIN TUAE"/>
    <property type="match status" value="1"/>
</dbReference>
<feature type="transmembrane region" description="Helical" evidence="2">
    <location>
        <begin position="113"/>
        <end position="130"/>
    </location>
</feature>
<dbReference type="Proteomes" id="UP000310636">
    <property type="component" value="Unassembled WGS sequence"/>
</dbReference>
<feature type="transmembrane region" description="Helical" evidence="2">
    <location>
        <begin position="196"/>
        <end position="213"/>
    </location>
</feature>
<name>A0A4S4BGR8_9BACL</name>
<evidence type="ECO:0000313" key="3">
    <source>
        <dbReference type="EMBL" id="THF73660.1"/>
    </source>
</evidence>
<keyword evidence="3" id="KW-0436">Ligase</keyword>
<feature type="transmembrane region" description="Helical" evidence="2">
    <location>
        <begin position="260"/>
        <end position="281"/>
    </location>
</feature>
<dbReference type="RefSeq" id="WP_136373166.1">
    <property type="nucleotide sequence ID" value="NZ_SSOB01000051.1"/>
</dbReference>
<dbReference type="AlphaFoldDB" id="A0A4S4BGR8"/>
<dbReference type="InterPro" id="IPR051533">
    <property type="entry name" value="WaaL-like"/>
</dbReference>
<keyword evidence="2" id="KW-0812">Transmembrane</keyword>
<dbReference type="PANTHER" id="PTHR37422:SF13">
    <property type="entry name" value="LIPOPOLYSACCHARIDE BIOSYNTHESIS PROTEIN PA4999-RELATED"/>
    <property type="match status" value="1"/>
</dbReference>
<keyword evidence="2" id="KW-1133">Transmembrane helix</keyword>
<protein>
    <submittedName>
        <fullName evidence="3">O-antigen ligase domain-containing protein</fullName>
    </submittedName>
</protein>
<evidence type="ECO:0000256" key="1">
    <source>
        <dbReference type="SAM" id="MobiDB-lite"/>
    </source>
</evidence>
<feature type="transmembrane region" description="Helical" evidence="2">
    <location>
        <begin position="376"/>
        <end position="398"/>
    </location>
</feature>